<evidence type="ECO:0000313" key="3">
    <source>
        <dbReference type="Proteomes" id="UP001185984"/>
    </source>
</evidence>
<dbReference type="RefSeq" id="WP_010339825.1">
    <property type="nucleotide sequence ID" value="NZ_JAPTHD010000016.1"/>
</dbReference>
<feature type="domain" description="DUF427" evidence="1">
    <location>
        <begin position="2"/>
        <end position="88"/>
    </location>
</feature>
<sequence length="93" mass="10350">MVSAVWNDATIAASDKTVIVEGNHYFPPETVDHSRLEESEHSSVCPIKGRARYYHVLVGGERNPNAAWTYPNPTTKAEAIRDHVAFWKGVEVA</sequence>
<dbReference type="Gene3D" id="2.170.150.40">
    <property type="entry name" value="Domain of unknown function (DUF427)"/>
    <property type="match status" value="1"/>
</dbReference>
<name>A0ABU4A1R1_9SPHN</name>
<organism evidence="2 3">
    <name type="scientific">Sphingobium naphthae</name>
    <dbReference type="NCBI Taxonomy" id="1886786"/>
    <lineage>
        <taxon>Bacteria</taxon>
        <taxon>Pseudomonadati</taxon>
        <taxon>Pseudomonadota</taxon>
        <taxon>Alphaproteobacteria</taxon>
        <taxon>Sphingomonadales</taxon>
        <taxon>Sphingomonadaceae</taxon>
        <taxon>Sphingobium</taxon>
    </lineage>
</organism>
<comment type="caution">
    <text evidence="2">The sequence shown here is derived from an EMBL/GenBank/DDBJ whole genome shotgun (WGS) entry which is preliminary data.</text>
</comment>
<dbReference type="PANTHER" id="PTHR34310">
    <property type="entry name" value="DUF427 DOMAIN PROTEIN (AFU_ORTHOLOGUE AFUA_3G02220)"/>
    <property type="match status" value="1"/>
</dbReference>
<evidence type="ECO:0000313" key="2">
    <source>
        <dbReference type="EMBL" id="MDV5825685.1"/>
    </source>
</evidence>
<dbReference type="Proteomes" id="UP001185984">
    <property type="component" value="Unassembled WGS sequence"/>
</dbReference>
<dbReference type="Pfam" id="PF04248">
    <property type="entry name" value="NTP_transf_9"/>
    <property type="match status" value="1"/>
</dbReference>
<dbReference type="InterPro" id="IPR038694">
    <property type="entry name" value="DUF427_sf"/>
</dbReference>
<evidence type="ECO:0000259" key="1">
    <source>
        <dbReference type="Pfam" id="PF04248"/>
    </source>
</evidence>
<dbReference type="PANTHER" id="PTHR34310:SF5">
    <property type="entry name" value="DUF427 DOMAIN PROTEIN (AFU_ORTHOLOGUE AFUA_3G02220)"/>
    <property type="match status" value="1"/>
</dbReference>
<dbReference type="EMBL" id="JAPTHD010000016">
    <property type="protein sequence ID" value="MDV5825685.1"/>
    <property type="molecule type" value="Genomic_DNA"/>
</dbReference>
<proteinExistence type="predicted"/>
<keyword evidence="3" id="KW-1185">Reference proteome</keyword>
<dbReference type="InterPro" id="IPR007361">
    <property type="entry name" value="DUF427"/>
</dbReference>
<reference evidence="3" key="1">
    <citation type="journal article" date="2022" name="J Environ Chem Eng">
        <title>Biodegradation of petroleum oil using a constructed nonpathogenic and heavy metal-tolerant bacterial consortium isolated from marine sponges.</title>
        <authorList>
            <person name="Dechsakulwatana C."/>
            <person name="Rungsihiranrut A."/>
            <person name="Muangchinda C."/>
            <person name="Ningthoujam R."/>
            <person name="Klankeo P."/>
            <person name="Pinyakong O."/>
        </authorList>
    </citation>
    <scope>NUCLEOTIDE SEQUENCE [LARGE SCALE GENOMIC DNA]</scope>
    <source>
        <strain evidence="3">MO2-4</strain>
    </source>
</reference>
<protein>
    <submittedName>
        <fullName evidence="2">DUF427 domain-containing protein</fullName>
    </submittedName>
</protein>
<gene>
    <name evidence="2" type="ORF">O0R41_18940</name>
</gene>
<accession>A0ABU4A1R1</accession>